<dbReference type="KEGG" id="sphu:SPPYR_3460"/>
<dbReference type="AlphaFoldDB" id="A0A1Y5Q1B6"/>
<dbReference type="RefSeq" id="WP_295321550.1">
    <property type="nucleotide sequence ID" value="NZ_LT598653.1"/>
</dbReference>
<dbReference type="PANTHER" id="PTHR43798">
    <property type="entry name" value="MONOACYLGLYCEROL LIPASE"/>
    <property type="match status" value="1"/>
</dbReference>
<dbReference type="Pfam" id="PF00561">
    <property type="entry name" value="Abhydrolase_1"/>
    <property type="match status" value="1"/>
</dbReference>
<dbReference type="GO" id="GO:0016020">
    <property type="term" value="C:membrane"/>
    <property type="evidence" value="ECO:0007669"/>
    <property type="project" value="TreeGrafter"/>
</dbReference>
<sequence length="276" mass="29595">MNKVGERPGVWINGICHVNGIDIHYRRTGGGKPPLLVLHGLIASGACLLPLVHGLEDRFDVILPDARGHGNSSAPETGYSYGDLAADVAGLIRELKLEAPILAGHSMGGMTAAVAASELGVAARALILIDPTFISPAWQREVYESDVAADHRRSLQSTRNELLDQARLKNASRSAELIEHLVDARLHTSLSAFEILTPPNPDWRELVRNIPVPTLLLIGDGGVVSLDTARELHGLNPLLQYELIADAGHGMPYDKPAQVSGVMRAFLEQAIMAGEA</sequence>
<organism evidence="2">
    <name type="scientific">uncultured Sphingopyxis sp</name>
    <dbReference type="NCBI Taxonomy" id="310581"/>
    <lineage>
        <taxon>Bacteria</taxon>
        <taxon>Pseudomonadati</taxon>
        <taxon>Pseudomonadota</taxon>
        <taxon>Alphaproteobacteria</taxon>
        <taxon>Sphingomonadales</taxon>
        <taxon>Sphingomonadaceae</taxon>
        <taxon>Sphingopyxis</taxon>
        <taxon>environmental samples</taxon>
    </lineage>
</organism>
<proteinExistence type="predicted"/>
<reference evidence="2" key="1">
    <citation type="submission" date="2016-03" db="EMBL/GenBank/DDBJ databases">
        <authorList>
            <person name="Ploux O."/>
        </authorList>
    </citation>
    <scope>NUCLEOTIDE SEQUENCE</scope>
    <source>
        <strain evidence="2">UC10</strain>
    </source>
</reference>
<feature type="domain" description="AB hydrolase-1" evidence="1">
    <location>
        <begin position="33"/>
        <end position="256"/>
    </location>
</feature>
<dbReference type="InterPro" id="IPR029058">
    <property type="entry name" value="AB_hydrolase_fold"/>
</dbReference>
<dbReference type="InterPro" id="IPR000073">
    <property type="entry name" value="AB_hydrolase_1"/>
</dbReference>
<evidence type="ECO:0000259" key="1">
    <source>
        <dbReference type="Pfam" id="PF00561"/>
    </source>
</evidence>
<dbReference type="InterPro" id="IPR050266">
    <property type="entry name" value="AB_hydrolase_sf"/>
</dbReference>
<evidence type="ECO:0000313" key="2">
    <source>
        <dbReference type="EMBL" id="SBV34575.1"/>
    </source>
</evidence>
<protein>
    <recommendedName>
        <fullName evidence="1">AB hydrolase-1 domain-containing protein</fullName>
    </recommendedName>
</protein>
<dbReference type="Gene3D" id="3.40.50.1820">
    <property type="entry name" value="alpha/beta hydrolase"/>
    <property type="match status" value="1"/>
</dbReference>
<dbReference type="EMBL" id="LT598653">
    <property type="protein sequence ID" value="SBV34575.1"/>
    <property type="molecule type" value="Genomic_DNA"/>
</dbReference>
<name>A0A1Y5Q1B6_9SPHN</name>
<accession>A0A1Y5Q1B6</accession>
<dbReference type="PANTHER" id="PTHR43798:SF33">
    <property type="entry name" value="HYDROLASE, PUTATIVE (AFU_ORTHOLOGUE AFUA_2G14860)-RELATED"/>
    <property type="match status" value="1"/>
</dbReference>
<gene>
    <name evidence="2" type="ORF">SPPYR_3460</name>
</gene>
<dbReference type="SUPFAM" id="SSF53474">
    <property type="entry name" value="alpha/beta-Hydrolases"/>
    <property type="match status" value="1"/>
</dbReference>